<protein>
    <recommendedName>
        <fullName evidence="10">Histidine--tRNA ligase</fullName>
        <ecNumber evidence="10">6.1.1.21</ecNumber>
    </recommendedName>
    <alternativeName>
        <fullName evidence="10">Histidyl-tRNA synthetase</fullName>
        <shortName evidence="10">HisRS</shortName>
    </alternativeName>
</protein>
<dbReference type="Proteomes" id="UP000076066">
    <property type="component" value="Chromosome"/>
</dbReference>
<dbReference type="Pfam" id="PF03129">
    <property type="entry name" value="HGTP_anticodon"/>
    <property type="match status" value="1"/>
</dbReference>
<evidence type="ECO:0000256" key="4">
    <source>
        <dbReference type="ARBA" id="ARBA00022598"/>
    </source>
</evidence>
<evidence type="ECO:0000256" key="10">
    <source>
        <dbReference type="HAMAP-Rule" id="MF_00127"/>
    </source>
</evidence>
<keyword evidence="7 10" id="KW-0648">Protein biosynthesis</keyword>
<dbReference type="RefSeq" id="WP_066135068.1">
    <property type="nucleotide sequence ID" value="NZ_CP014525.1"/>
</dbReference>
<evidence type="ECO:0000313" key="14">
    <source>
        <dbReference type="Proteomes" id="UP000076066"/>
    </source>
</evidence>
<feature type="binding site" evidence="11">
    <location>
        <position position="257"/>
    </location>
    <ligand>
        <name>L-histidine</name>
        <dbReference type="ChEBI" id="CHEBI:57595"/>
    </ligand>
</feature>
<dbReference type="Pfam" id="PF13393">
    <property type="entry name" value="tRNA-synt_His"/>
    <property type="match status" value="1"/>
</dbReference>
<dbReference type="GO" id="GO:0006427">
    <property type="term" value="P:histidyl-tRNA aminoacylation"/>
    <property type="evidence" value="ECO:0007669"/>
    <property type="project" value="UniProtKB-UniRule"/>
</dbReference>
<feature type="binding site" evidence="11">
    <location>
        <begin position="261"/>
        <end position="262"/>
    </location>
    <ligand>
        <name>L-histidine</name>
        <dbReference type="ChEBI" id="CHEBI:57595"/>
    </ligand>
</feature>
<accession>A0A143DDY8</accession>
<dbReference type="KEGG" id="hjo:AY555_06835"/>
<dbReference type="CDD" id="cd00773">
    <property type="entry name" value="HisRS-like_core"/>
    <property type="match status" value="1"/>
</dbReference>
<evidence type="ECO:0000256" key="3">
    <source>
        <dbReference type="ARBA" id="ARBA00022490"/>
    </source>
</evidence>
<evidence type="ECO:0000256" key="6">
    <source>
        <dbReference type="ARBA" id="ARBA00022840"/>
    </source>
</evidence>
<comment type="similarity">
    <text evidence="1 10">Belongs to the class-II aminoacyl-tRNA synthetase family.</text>
</comment>
<dbReference type="SUPFAM" id="SSF55681">
    <property type="entry name" value="Class II aaRS and biotin synthetases"/>
    <property type="match status" value="1"/>
</dbReference>
<comment type="subcellular location">
    <subcellularLocation>
        <location evidence="10">Cytoplasm</location>
    </subcellularLocation>
</comment>
<feature type="binding site" evidence="11">
    <location>
        <position position="125"/>
    </location>
    <ligand>
        <name>L-histidine</name>
        <dbReference type="ChEBI" id="CHEBI:57595"/>
    </ligand>
</feature>
<dbReference type="OrthoDB" id="9800814at2"/>
<evidence type="ECO:0000259" key="12">
    <source>
        <dbReference type="PROSITE" id="PS50862"/>
    </source>
</evidence>
<evidence type="ECO:0000256" key="8">
    <source>
        <dbReference type="ARBA" id="ARBA00023146"/>
    </source>
</evidence>
<keyword evidence="6 10" id="KW-0067">ATP-binding</keyword>
<dbReference type="EMBL" id="CP014525">
    <property type="protein sequence ID" value="AMW34944.1"/>
    <property type="molecule type" value="Genomic_DNA"/>
</dbReference>
<feature type="binding site" evidence="11">
    <location>
        <begin position="81"/>
        <end position="83"/>
    </location>
    <ligand>
        <name>L-histidine</name>
        <dbReference type="ChEBI" id="CHEBI:57595"/>
    </ligand>
</feature>
<dbReference type="PANTHER" id="PTHR43707">
    <property type="entry name" value="HISTIDYL-TRNA SYNTHETASE"/>
    <property type="match status" value="1"/>
</dbReference>
<dbReference type="Gene3D" id="3.40.50.800">
    <property type="entry name" value="Anticodon-binding domain"/>
    <property type="match status" value="1"/>
</dbReference>
<reference evidence="13 14" key="1">
    <citation type="submission" date="2016-02" db="EMBL/GenBank/DDBJ databases">
        <title>Complete Genome of H5569, the type strain of the newly described species Haematospirillium jordaniae.</title>
        <authorList>
            <person name="Nicholson A.C."/>
            <person name="Humrighouse B.W."/>
            <person name="Loparov V."/>
            <person name="McQuiston J.R."/>
        </authorList>
    </citation>
    <scope>NUCLEOTIDE SEQUENCE [LARGE SCALE GENOMIC DNA]</scope>
    <source>
        <strain evidence="13 14">H5569</strain>
    </source>
</reference>
<keyword evidence="8 10" id="KW-0030">Aminoacyl-tRNA synthetase</keyword>
<evidence type="ECO:0000313" key="13">
    <source>
        <dbReference type="EMBL" id="AMW34944.1"/>
    </source>
</evidence>
<name>A0A143DDY8_9PROT</name>
<dbReference type="HAMAP" id="MF_00127">
    <property type="entry name" value="His_tRNA_synth"/>
    <property type="match status" value="1"/>
</dbReference>
<comment type="subunit">
    <text evidence="2 10">Homodimer.</text>
</comment>
<proteinExistence type="inferred from homology"/>
<dbReference type="PIRSF" id="PIRSF001549">
    <property type="entry name" value="His-tRNA_synth"/>
    <property type="match status" value="1"/>
</dbReference>
<dbReference type="InterPro" id="IPR004516">
    <property type="entry name" value="HisRS/HisZ"/>
</dbReference>
<keyword evidence="4 10" id="KW-0436">Ligase</keyword>
<dbReference type="SUPFAM" id="SSF52954">
    <property type="entry name" value="Class II aaRS ABD-related"/>
    <property type="match status" value="1"/>
</dbReference>
<sequence>MASLQPVRGTRDLMADDVRRHRAVIEQARSVSALYGFDEIMTPIFEFTEVFSRTIGETSDIVSKEMYAFERSGDRLCLRPEGTAGVCRAFLSNGLVQQVPFRAFYAGPMFRYERPQKGRQRQFHQLGVELLGVDSPRADVEVLSLAAHILDLYGLKDRVRLEINTLGDTESRMAYRDALRSWLSRYRDDLSEESKIRLEKNPLRILDSKDEKDRALIADAPGMADYLNAASQHFFDAVQDGLSRHGIAFSVNQKLVRGLDYYCHTAFEFVTDDLGAQGTVLAGGRYDGLIETMGGPHVPGIGWAAGVERLAMMMADVPPRLRPLAVIPASPALEVDADQLVSRLRHAGFAVDMAFSGAMKKRMKRANAVHACAALLLGEDEQAQGGVTVRDLDTGGQELVPLASLEEALARFRSCHG</sequence>
<dbReference type="InterPro" id="IPR041715">
    <property type="entry name" value="HisRS-like_core"/>
</dbReference>
<keyword evidence="5 10" id="KW-0547">Nucleotide-binding</keyword>
<evidence type="ECO:0000256" key="7">
    <source>
        <dbReference type="ARBA" id="ARBA00022917"/>
    </source>
</evidence>
<feature type="domain" description="Aminoacyl-transfer RNA synthetases class-II family profile" evidence="12">
    <location>
        <begin position="1"/>
        <end position="323"/>
    </location>
</feature>
<evidence type="ECO:0000256" key="2">
    <source>
        <dbReference type="ARBA" id="ARBA00011738"/>
    </source>
</evidence>
<evidence type="ECO:0000256" key="1">
    <source>
        <dbReference type="ARBA" id="ARBA00008226"/>
    </source>
</evidence>
<dbReference type="InterPro" id="IPR006195">
    <property type="entry name" value="aa-tRNA-synth_II"/>
</dbReference>
<feature type="binding site" evidence="11">
    <location>
        <position position="111"/>
    </location>
    <ligand>
        <name>L-histidine</name>
        <dbReference type="ChEBI" id="CHEBI:57595"/>
    </ligand>
</feature>
<comment type="catalytic activity">
    <reaction evidence="9 10">
        <text>tRNA(His) + L-histidine + ATP = L-histidyl-tRNA(His) + AMP + diphosphate + H(+)</text>
        <dbReference type="Rhea" id="RHEA:17313"/>
        <dbReference type="Rhea" id="RHEA-COMP:9665"/>
        <dbReference type="Rhea" id="RHEA-COMP:9689"/>
        <dbReference type="ChEBI" id="CHEBI:15378"/>
        <dbReference type="ChEBI" id="CHEBI:30616"/>
        <dbReference type="ChEBI" id="CHEBI:33019"/>
        <dbReference type="ChEBI" id="CHEBI:57595"/>
        <dbReference type="ChEBI" id="CHEBI:78442"/>
        <dbReference type="ChEBI" id="CHEBI:78527"/>
        <dbReference type="ChEBI" id="CHEBI:456215"/>
        <dbReference type="EC" id="6.1.1.21"/>
    </reaction>
</comment>
<keyword evidence="14" id="KW-1185">Reference proteome</keyword>
<dbReference type="GO" id="GO:0004821">
    <property type="term" value="F:histidine-tRNA ligase activity"/>
    <property type="evidence" value="ECO:0007669"/>
    <property type="project" value="UniProtKB-UniRule"/>
</dbReference>
<dbReference type="PROSITE" id="PS50862">
    <property type="entry name" value="AA_TRNA_LIGASE_II"/>
    <property type="match status" value="1"/>
</dbReference>
<dbReference type="InterPro" id="IPR045864">
    <property type="entry name" value="aa-tRNA-synth_II/BPL/LPL"/>
</dbReference>
<dbReference type="InterPro" id="IPR004154">
    <property type="entry name" value="Anticodon-bd"/>
</dbReference>
<dbReference type="GO" id="GO:0005737">
    <property type="term" value="C:cytoplasm"/>
    <property type="evidence" value="ECO:0007669"/>
    <property type="project" value="UniProtKB-SubCell"/>
</dbReference>
<dbReference type="GeneID" id="53316870"/>
<dbReference type="NCBIfam" id="TIGR00442">
    <property type="entry name" value="hisS"/>
    <property type="match status" value="1"/>
</dbReference>
<evidence type="ECO:0000256" key="5">
    <source>
        <dbReference type="ARBA" id="ARBA00022741"/>
    </source>
</evidence>
<dbReference type="Gene3D" id="3.30.930.10">
    <property type="entry name" value="Bira Bifunctional Protein, Domain 2"/>
    <property type="match status" value="1"/>
</dbReference>
<gene>
    <name evidence="10" type="primary">hisS</name>
    <name evidence="13" type="ORF">AY555_06835</name>
</gene>
<dbReference type="InterPro" id="IPR015807">
    <property type="entry name" value="His-tRNA-ligase"/>
</dbReference>
<dbReference type="InterPro" id="IPR036621">
    <property type="entry name" value="Anticodon-bd_dom_sf"/>
</dbReference>
<dbReference type="AlphaFoldDB" id="A0A143DDY8"/>
<organism evidence="13 14">
    <name type="scientific">Haematospirillum jordaniae</name>
    <dbReference type="NCBI Taxonomy" id="1549855"/>
    <lineage>
        <taxon>Bacteria</taxon>
        <taxon>Pseudomonadati</taxon>
        <taxon>Pseudomonadota</taxon>
        <taxon>Alphaproteobacteria</taxon>
        <taxon>Rhodospirillales</taxon>
        <taxon>Novispirillaceae</taxon>
        <taxon>Haematospirillum</taxon>
    </lineage>
</organism>
<dbReference type="STRING" id="1549855.AY555_06835"/>
<evidence type="ECO:0000256" key="11">
    <source>
        <dbReference type="PIRSR" id="PIRSR001549-1"/>
    </source>
</evidence>
<dbReference type="EC" id="6.1.1.21" evidence="10"/>
<dbReference type="GO" id="GO:0005524">
    <property type="term" value="F:ATP binding"/>
    <property type="evidence" value="ECO:0007669"/>
    <property type="project" value="UniProtKB-UniRule"/>
</dbReference>
<feature type="binding site" evidence="11">
    <location>
        <position position="129"/>
    </location>
    <ligand>
        <name>L-histidine</name>
        <dbReference type="ChEBI" id="CHEBI:57595"/>
    </ligand>
</feature>
<evidence type="ECO:0000256" key="9">
    <source>
        <dbReference type="ARBA" id="ARBA00047639"/>
    </source>
</evidence>
<dbReference type="PANTHER" id="PTHR43707:SF1">
    <property type="entry name" value="HISTIDINE--TRNA LIGASE, MITOCHONDRIAL-RELATED"/>
    <property type="match status" value="1"/>
</dbReference>
<keyword evidence="3 10" id="KW-0963">Cytoplasm</keyword>